<name>A0AAD7E8U1_9AGAR</name>
<protein>
    <submittedName>
        <fullName evidence="2">Uncharacterized protein</fullName>
    </submittedName>
</protein>
<evidence type="ECO:0000313" key="2">
    <source>
        <dbReference type="EMBL" id="KAJ7303076.1"/>
    </source>
</evidence>
<feature type="compositionally biased region" description="Basic residues" evidence="1">
    <location>
        <begin position="1"/>
        <end position="10"/>
    </location>
</feature>
<accession>A0AAD7E8U1</accession>
<feature type="region of interest" description="Disordered" evidence="1">
    <location>
        <begin position="230"/>
        <end position="258"/>
    </location>
</feature>
<evidence type="ECO:0000313" key="3">
    <source>
        <dbReference type="Proteomes" id="UP001218218"/>
    </source>
</evidence>
<keyword evidence="3" id="KW-1185">Reference proteome</keyword>
<dbReference type="Proteomes" id="UP001218218">
    <property type="component" value="Unassembled WGS sequence"/>
</dbReference>
<sequence>MGLRNKRKNYITKAQTPGRKPEDSTKVEVRNQLADVSATILCLSAFGQIGPGRGWERKAKHQTGYGGVRGTYWHRIRRRARPSEGRTGQGNGIRQNPKTYTVRLYRSGVTQLGWSRDRFGVSSSRAGFDRVQGGEAIQKNGYHDYNSSRKLQNGFFNPKAERICVVAYATLSKLKPMKTDKRVKYGNILYNAPNRRMSLPTQSKRVARTAKETKTIIYQTKSETTVYPLEKPARNYRTAGSSKQREAEQKDPPLRSFRGREQYSDVGWRIH</sequence>
<feature type="compositionally biased region" description="Basic and acidic residues" evidence="1">
    <location>
        <begin position="243"/>
        <end position="258"/>
    </location>
</feature>
<dbReference type="EMBL" id="JARIHO010000108">
    <property type="protein sequence ID" value="KAJ7303076.1"/>
    <property type="molecule type" value="Genomic_DNA"/>
</dbReference>
<dbReference type="AlphaFoldDB" id="A0AAD7E8U1"/>
<gene>
    <name evidence="2" type="ORF">DFH08DRAFT_826061</name>
</gene>
<reference evidence="2" key="1">
    <citation type="submission" date="2023-03" db="EMBL/GenBank/DDBJ databases">
        <title>Massive genome expansion in bonnet fungi (Mycena s.s.) driven by repeated elements and novel gene families across ecological guilds.</title>
        <authorList>
            <consortium name="Lawrence Berkeley National Laboratory"/>
            <person name="Harder C.B."/>
            <person name="Miyauchi S."/>
            <person name="Viragh M."/>
            <person name="Kuo A."/>
            <person name="Thoen E."/>
            <person name="Andreopoulos B."/>
            <person name="Lu D."/>
            <person name="Skrede I."/>
            <person name="Drula E."/>
            <person name="Henrissat B."/>
            <person name="Morin E."/>
            <person name="Kohler A."/>
            <person name="Barry K."/>
            <person name="LaButti K."/>
            <person name="Morin E."/>
            <person name="Salamov A."/>
            <person name="Lipzen A."/>
            <person name="Mereny Z."/>
            <person name="Hegedus B."/>
            <person name="Baldrian P."/>
            <person name="Stursova M."/>
            <person name="Weitz H."/>
            <person name="Taylor A."/>
            <person name="Grigoriev I.V."/>
            <person name="Nagy L.G."/>
            <person name="Martin F."/>
            <person name="Kauserud H."/>
        </authorList>
    </citation>
    <scope>NUCLEOTIDE SEQUENCE</scope>
    <source>
        <strain evidence="2">CBHHK002</strain>
    </source>
</reference>
<evidence type="ECO:0000256" key="1">
    <source>
        <dbReference type="SAM" id="MobiDB-lite"/>
    </source>
</evidence>
<proteinExistence type="predicted"/>
<feature type="region of interest" description="Disordered" evidence="1">
    <location>
        <begin position="1"/>
        <end position="25"/>
    </location>
</feature>
<comment type="caution">
    <text evidence="2">The sequence shown here is derived from an EMBL/GenBank/DDBJ whole genome shotgun (WGS) entry which is preliminary data.</text>
</comment>
<organism evidence="2 3">
    <name type="scientific">Mycena albidolilacea</name>
    <dbReference type="NCBI Taxonomy" id="1033008"/>
    <lineage>
        <taxon>Eukaryota</taxon>
        <taxon>Fungi</taxon>
        <taxon>Dikarya</taxon>
        <taxon>Basidiomycota</taxon>
        <taxon>Agaricomycotina</taxon>
        <taxon>Agaricomycetes</taxon>
        <taxon>Agaricomycetidae</taxon>
        <taxon>Agaricales</taxon>
        <taxon>Marasmiineae</taxon>
        <taxon>Mycenaceae</taxon>
        <taxon>Mycena</taxon>
    </lineage>
</organism>
<feature type="region of interest" description="Disordered" evidence="1">
    <location>
        <begin position="76"/>
        <end position="96"/>
    </location>
</feature>